<dbReference type="Proteomes" id="UP001185092">
    <property type="component" value="Unassembled WGS sequence"/>
</dbReference>
<dbReference type="RefSeq" id="WP_309937911.1">
    <property type="nucleotide sequence ID" value="NZ_AP025305.1"/>
</dbReference>
<dbReference type="PANTHER" id="PTHR11319:SF35">
    <property type="entry name" value="OUTER MEMBRANE PROTEIN PMPC-RELATED"/>
    <property type="match status" value="1"/>
</dbReference>
<keyword evidence="4" id="KW-0964">Secreted</keyword>
<keyword evidence="7" id="KW-0998">Cell outer membrane</keyword>
<dbReference type="PROSITE" id="PS51257">
    <property type="entry name" value="PROKAR_LIPOPROTEIN"/>
    <property type="match status" value="1"/>
</dbReference>
<evidence type="ECO:0000256" key="1">
    <source>
        <dbReference type="ARBA" id="ARBA00004196"/>
    </source>
</evidence>
<evidence type="ECO:0000256" key="4">
    <source>
        <dbReference type="ARBA" id="ARBA00022525"/>
    </source>
</evidence>
<dbReference type="Pfam" id="PF02415">
    <property type="entry name" value="Chlam_PMP"/>
    <property type="match status" value="1"/>
</dbReference>
<dbReference type="InterPro" id="IPR012334">
    <property type="entry name" value="Pectin_lyas_fold"/>
</dbReference>
<evidence type="ECO:0000313" key="8">
    <source>
        <dbReference type="EMBL" id="MDR6238422.1"/>
    </source>
</evidence>
<evidence type="ECO:0000256" key="7">
    <source>
        <dbReference type="ARBA" id="ARBA00023237"/>
    </source>
</evidence>
<evidence type="ECO:0000256" key="6">
    <source>
        <dbReference type="ARBA" id="ARBA00023136"/>
    </source>
</evidence>
<keyword evidence="5" id="KW-0732">Signal</keyword>
<dbReference type="SMART" id="SM00710">
    <property type="entry name" value="PbH1"/>
    <property type="match status" value="4"/>
</dbReference>
<dbReference type="InterPro" id="IPR011050">
    <property type="entry name" value="Pectin_lyase_fold/virulence"/>
</dbReference>
<gene>
    <name evidence="8" type="ORF">HNQ88_001398</name>
</gene>
<keyword evidence="9" id="KW-1185">Reference proteome</keyword>
<dbReference type="AlphaFoldDB" id="A0AAE4BSH7"/>
<dbReference type="Gene3D" id="2.160.20.10">
    <property type="entry name" value="Single-stranded right-handed beta-helix, Pectin lyase-like"/>
    <property type="match status" value="1"/>
</dbReference>
<dbReference type="InterPro" id="IPR003368">
    <property type="entry name" value="POMP_repeat"/>
</dbReference>
<proteinExistence type="predicted"/>
<dbReference type="EMBL" id="JAVDQD010000001">
    <property type="protein sequence ID" value="MDR6238422.1"/>
    <property type="molecule type" value="Genomic_DNA"/>
</dbReference>
<protein>
    <submittedName>
        <fullName evidence="8">Outer membrane repeat protein</fullName>
    </submittedName>
</protein>
<comment type="caution">
    <text evidence="8">The sequence shown here is derived from an EMBL/GenBank/DDBJ whole genome shotgun (WGS) entry which is preliminary data.</text>
</comment>
<evidence type="ECO:0000313" key="9">
    <source>
        <dbReference type="Proteomes" id="UP001185092"/>
    </source>
</evidence>
<sequence>MKRLSLILTVIILFFSCNVKEDMHADAPQRNEDGLVVVNKLSLGLSESNEDLIWWNYVDGFKLLYQIDYESQDDLIDTLLLDILSIAEDVLVFEPFYIGIGNDESALFILNEAFIIVNGNEWDTAQIYQWRAGENTFYPNVASAQKNITHEGVLVVDTLSLIKGRVNNLSPLLNENISFGDSDQGYAGLVGSVTSGPIMTSYLGAYNIYNSIVNGVTFGLYPSTNYNVDQIYSHTTTSFLDRIQLNRQSIGNDSSINLYFNLNLGNNTGFESAKLLKWDRLEKNWEIVVEGFSGGPFKAVQNDVYKVILVEDNIIYVDLNANGDNDGTSWENAYDDLQTGINTAVSRANTNNKVYQIWIAEGEYKPASSFSITGDDIELYGGFEGNEFLISQRDIFANQTILKRRSSVSNRLMNYSAGSNAYLKFDGLYFIDGTGSQAGGVRVASNADFESCHFEDNEGLDWGGAVYIGSYASEVNFEDCVFEDNSSRYQGGAIYLQRDNTQLNITNCQFIDNNSDAGGAISNASGSMNIINTAFDNNVSRYGGGIYQNPGNGSEYSIVDNCSFADHEGSAIYVNTTSINVRNSSFKNNESYGVFVGTATDYPPSVIDLGGNCAGTGTEANAQNANTAISFSNCQ</sequence>
<dbReference type="GO" id="GO:0005576">
    <property type="term" value="C:extracellular region"/>
    <property type="evidence" value="ECO:0007669"/>
    <property type="project" value="UniProtKB-SubCell"/>
</dbReference>
<keyword evidence="6" id="KW-0472">Membrane</keyword>
<dbReference type="InterPro" id="IPR006626">
    <property type="entry name" value="PbH1"/>
</dbReference>
<dbReference type="GO" id="GO:0009279">
    <property type="term" value="C:cell outer membrane"/>
    <property type="evidence" value="ECO:0007669"/>
    <property type="project" value="UniProtKB-SubCell"/>
</dbReference>
<dbReference type="SUPFAM" id="SSF51126">
    <property type="entry name" value="Pectin lyase-like"/>
    <property type="match status" value="1"/>
</dbReference>
<accession>A0AAE4BSH7</accession>
<comment type="subcellular location">
    <subcellularLocation>
        <location evidence="1">Cell envelope</location>
    </subcellularLocation>
    <subcellularLocation>
        <location evidence="2">Cell outer membrane</location>
    </subcellularLocation>
    <subcellularLocation>
        <location evidence="3">Secreted</location>
    </subcellularLocation>
</comment>
<dbReference type="NCBIfam" id="TIGR01376">
    <property type="entry name" value="POMP_repeat"/>
    <property type="match status" value="1"/>
</dbReference>
<dbReference type="PANTHER" id="PTHR11319">
    <property type="entry name" value="G PROTEIN-COUPLED RECEPTOR-RELATED"/>
    <property type="match status" value="1"/>
</dbReference>
<reference evidence="8" key="1">
    <citation type="submission" date="2023-07" db="EMBL/GenBank/DDBJ databases">
        <title>Genomic Encyclopedia of Type Strains, Phase IV (KMG-IV): sequencing the most valuable type-strain genomes for metagenomic binning, comparative biology and taxonomic classification.</title>
        <authorList>
            <person name="Goeker M."/>
        </authorList>
    </citation>
    <scope>NUCLEOTIDE SEQUENCE</scope>
    <source>
        <strain evidence="8">DSM 26174</strain>
    </source>
</reference>
<organism evidence="8 9">
    <name type="scientific">Aureibacter tunicatorum</name>
    <dbReference type="NCBI Taxonomy" id="866807"/>
    <lineage>
        <taxon>Bacteria</taxon>
        <taxon>Pseudomonadati</taxon>
        <taxon>Bacteroidota</taxon>
        <taxon>Cytophagia</taxon>
        <taxon>Cytophagales</taxon>
        <taxon>Persicobacteraceae</taxon>
        <taxon>Aureibacter</taxon>
    </lineage>
</organism>
<evidence type="ECO:0000256" key="5">
    <source>
        <dbReference type="ARBA" id="ARBA00022729"/>
    </source>
</evidence>
<evidence type="ECO:0000256" key="2">
    <source>
        <dbReference type="ARBA" id="ARBA00004442"/>
    </source>
</evidence>
<name>A0AAE4BSH7_9BACT</name>
<evidence type="ECO:0000256" key="3">
    <source>
        <dbReference type="ARBA" id="ARBA00004613"/>
    </source>
</evidence>